<reference evidence="5" key="2">
    <citation type="journal article" date="2021" name="PeerJ">
        <title>Extensive microbial diversity within the chicken gut microbiome revealed by metagenomics and culture.</title>
        <authorList>
            <person name="Gilroy R."/>
            <person name="Ravi A."/>
            <person name="Getino M."/>
            <person name="Pursley I."/>
            <person name="Horton D.L."/>
            <person name="Alikhan N.F."/>
            <person name="Baker D."/>
            <person name="Gharbi K."/>
            <person name="Hall N."/>
            <person name="Watson M."/>
            <person name="Adriaenssens E.M."/>
            <person name="Foster-Nyarko E."/>
            <person name="Jarju S."/>
            <person name="Secka A."/>
            <person name="Antonio M."/>
            <person name="Oren A."/>
            <person name="Chaudhuri R.R."/>
            <person name="La Ragione R."/>
            <person name="Hildebrand F."/>
            <person name="Pallen M.J."/>
        </authorList>
    </citation>
    <scope>NUCLEOTIDE SEQUENCE</scope>
    <source>
        <strain evidence="5">CHK181-108</strain>
    </source>
</reference>
<keyword evidence="2" id="KW-0378">Hydrolase</keyword>
<gene>
    <name evidence="5" type="ORF">IAA60_01405</name>
</gene>
<dbReference type="EMBL" id="DVLU01000011">
    <property type="protein sequence ID" value="HIT84539.1"/>
    <property type="molecule type" value="Genomic_DNA"/>
</dbReference>
<comment type="caution">
    <text evidence="5">The sequence shown here is derived from an EMBL/GenBank/DDBJ whole genome shotgun (WGS) entry which is preliminary data.</text>
</comment>
<evidence type="ECO:0000256" key="3">
    <source>
        <dbReference type="SAM" id="SignalP"/>
    </source>
</evidence>
<organism evidence="5 6">
    <name type="scientific">Candidatus Ornithomonoglobus intestinigallinarum</name>
    <dbReference type="NCBI Taxonomy" id="2840894"/>
    <lineage>
        <taxon>Bacteria</taxon>
        <taxon>Bacillati</taxon>
        <taxon>Bacillota</taxon>
        <taxon>Clostridia</taxon>
        <taxon>Candidatus Ornithomonoglobus</taxon>
    </lineage>
</organism>
<dbReference type="Proteomes" id="UP000824165">
    <property type="component" value="Unassembled WGS sequence"/>
</dbReference>
<reference evidence="5" key="1">
    <citation type="submission" date="2020-10" db="EMBL/GenBank/DDBJ databases">
        <authorList>
            <person name="Gilroy R."/>
        </authorList>
    </citation>
    <scope>NUCLEOTIDE SEQUENCE</scope>
    <source>
        <strain evidence="5">CHK181-108</strain>
    </source>
</reference>
<feature type="domain" description="Bacterial repeat" evidence="4">
    <location>
        <begin position="915"/>
        <end position="989"/>
    </location>
</feature>
<dbReference type="SUPFAM" id="SSF52266">
    <property type="entry name" value="SGNH hydrolase"/>
    <property type="match status" value="1"/>
</dbReference>
<name>A0A9D1KP59_9FIRM</name>
<dbReference type="Pfam" id="PF18998">
    <property type="entry name" value="Flg_new_2"/>
    <property type="match status" value="1"/>
</dbReference>
<evidence type="ECO:0000259" key="4">
    <source>
        <dbReference type="Pfam" id="PF18998"/>
    </source>
</evidence>
<feature type="signal peptide" evidence="3">
    <location>
        <begin position="1"/>
        <end position="28"/>
    </location>
</feature>
<proteinExistence type="inferred from homology"/>
<evidence type="ECO:0000313" key="5">
    <source>
        <dbReference type="EMBL" id="HIT84539.1"/>
    </source>
</evidence>
<evidence type="ECO:0000256" key="1">
    <source>
        <dbReference type="ARBA" id="ARBA00008668"/>
    </source>
</evidence>
<evidence type="ECO:0000256" key="2">
    <source>
        <dbReference type="ARBA" id="ARBA00022801"/>
    </source>
</evidence>
<dbReference type="AlphaFoldDB" id="A0A9D1KP59"/>
<feature type="chain" id="PRO_5039082806" description="Bacterial repeat domain-containing protein" evidence="3">
    <location>
        <begin position="29"/>
        <end position="1203"/>
    </location>
</feature>
<dbReference type="Gene3D" id="3.40.50.1110">
    <property type="entry name" value="SGNH hydrolase"/>
    <property type="match status" value="1"/>
</dbReference>
<evidence type="ECO:0000313" key="6">
    <source>
        <dbReference type="Proteomes" id="UP000824165"/>
    </source>
</evidence>
<comment type="similarity">
    <text evidence="1">Belongs to the 'GDSL' lipolytic enzyme family.</text>
</comment>
<dbReference type="InterPro" id="IPR036514">
    <property type="entry name" value="SGNH_hydro_sf"/>
</dbReference>
<accession>A0A9D1KP59</accession>
<dbReference type="InterPro" id="IPR044060">
    <property type="entry name" value="Bacterial_rp_domain"/>
</dbReference>
<dbReference type="InterPro" id="IPR037459">
    <property type="entry name" value="RhgT-like"/>
</dbReference>
<dbReference type="PANTHER" id="PTHR43695">
    <property type="entry name" value="PUTATIVE (AFU_ORTHOLOGUE AFUA_2G17250)-RELATED"/>
    <property type="match status" value="1"/>
</dbReference>
<dbReference type="GO" id="GO:0016787">
    <property type="term" value="F:hydrolase activity"/>
    <property type="evidence" value="ECO:0007669"/>
    <property type="project" value="UniProtKB-KW"/>
</dbReference>
<protein>
    <recommendedName>
        <fullName evidence="4">Bacterial repeat domain-containing protein</fullName>
    </recommendedName>
</protein>
<keyword evidence="3" id="KW-0732">Signal</keyword>
<sequence length="1203" mass="129841">MKNKFRRLLSAALSAALVSAGAVIPVSASEYTPIFEGDTVIKEWKFDFGDAANTPAGYINVPVDKNVIVDKDYGFIGNDGKASLMANVIEKYDSYIYKEGQTMNLAVGGGETDGVGIVPDDSATYPEYTTGEYYPVSFGLYVDNGSYYRVRATVTTLDPERDATASMFYERRHPVYKGVTIPAGGTYTAEFSVDVETINFKNEGNFVDDMLNISLLGENAALASLDIQQIDESTGTATTLWVLGDSTVTDGSASVPYFDLQNYTGVGAYLSKYLPSDIAVSNQGEGGLNATDNSHFAIARDNIKAGDYMYVQYGHNHKNGKNGPYYTDEYWLNNYVQSLPKYYDACKNADAALIVVGPIDRHNEGQYDASTNTWSTTLAHFSRIGEQYVQCLKYGGEETAKAFLAKWEEIKTEAEAHNDTSVKGSAVVTPELLELKAEADKICSDAVEAGNEQIDSVAFVDLNQPTLDWLTEVTDSGSVGGKEVTNERALTDFYFTTARGGETDGTHPNDAGADAIAYRFFTTADTEEYPVIKPLTALFEDGAEHAEPTPIAQEIFDGGYPNKNNCWPVYDSPVKYDYALKITSVNFNAETGVLESMNTKLQDNSLMSTYGQGYVAVYNAETGALEGLALSSNHVDNTNTGDTTLEFDTDLTYNPETQTYKAFVWGYEDDPENGNPSTMVPYARAYEPTDIEAYMLPGQNGDVETFEYYGFNSIDEMGGKPWSYGGSMSHDLQFGTDDSGVTYATLRHANNEGNSFFVMRAFENIGEDGTGASGKYMLSVDLQYLSGQGLTFGFAEELGNASPFVSGTVPLFEIGADGKVTAGGKEAGKLIAGEGRWTNVTYILDMDMGTATVTVGENSPVTISVANYSSTSPVSPSTLTGFYISGNRSYLFDMKMSNMTCAKLKSDKLGDKTLTVASGDETMGTVSINGVSGNSYTAVQNTIATVSAAANEGYEFVEWKTADGATFSYELSPSVRMHEDLSLTAVFTEAVYDPITYLFKEDFSHLTTDSLAANGWVSEDAQDLLAIKNDVLGNIGNYLDSTMADKSRGTVKSFGSMFVNDNGLAVTMDFKLGTPNRDSNQIVLHGGNISYADDNLNYGATGGTVIILEQSSNGAVTLNGSSTTIPTGTWVSMTAACDFTNHTADVTITSLDGSASYYSGTVNMADTSATGLEGIYLRAGRYYGAISLDNIKIFSADQLDLLQ</sequence>
<dbReference type="PANTHER" id="PTHR43695:SF1">
    <property type="entry name" value="RHAMNOGALACTURONAN ACETYLESTERASE"/>
    <property type="match status" value="1"/>
</dbReference>